<dbReference type="InterPro" id="IPR044855">
    <property type="entry name" value="CoA-Trfase_III_dom3_sf"/>
</dbReference>
<dbReference type="Gene3D" id="3.40.50.10540">
    <property type="entry name" value="Crotonobetainyl-coa:carnitine coa-transferase, domain 1"/>
    <property type="match status" value="1"/>
</dbReference>
<dbReference type="Proteomes" id="UP000193529">
    <property type="component" value="Unassembled WGS sequence"/>
</dbReference>
<dbReference type="PANTHER" id="PTHR48228">
    <property type="entry name" value="SUCCINYL-COA--D-CITRAMALATE COA-TRANSFERASE"/>
    <property type="match status" value="1"/>
</dbReference>
<reference evidence="3 4" key="1">
    <citation type="submission" date="2016-01" db="EMBL/GenBank/DDBJ databases">
        <title>The new phylogeny of the genus Mycobacterium.</title>
        <authorList>
            <person name="Tarcisio F."/>
            <person name="Conor M."/>
            <person name="Antonella G."/>
            <person name="Elisabetta G."/>
            <person name="Giulia F.S."/>
            <person name="Sara T."/>
            <person name="Anna F."/>
            <person name="Clotilde B."/>
            <person name="Roberto B."/>
            <person name="Veronica D.S."/>
            <person name="Fabio R."/>
            <person name="Monica P."/>
            <person name="Olivier J."/>
            <person name="Enrico T."/>
            <person name="Nicola S."/>
        </authorList>
    </citation>
    <scope>NUCLEOTIDE SEQUENCE [LARGE SCALE GENOMIC DNA]</scope>
    <source>
        <strain evidence="3 4">DSM 44572</strain>
    </source>
</reference>
<name>A0A1X1ZF46_9MYCO</name>
<dbReference type="PANTHER" id="PTHR48228:SF6">
    <property type="entry name" value="L-CARNITINE COA-TRANSFERASE"/>
    <property type="match status" value="1"/>
</dbReference>
<evidence type="ECO:0000313" key="4">
    <source>
        <dbReference type="Proteomes" id="UP000193529"/>
    </source>
</evidence>
<dbReference type="Gene3D" id="3.30.1540.10">
    <property type="entry name" value="formyl-coa transferase, domain 3"/>
    <property type="match status" value="1"/>
</dbReference>
<dbReference type="OrthoDB" id="9797653at2"/>
<dbReference type="EMBL" id="LQPJ01000116">
    <property type="protein sequence ID" value="ORW22004.1"/>
    <property type="molecule type" value="Genomic_DNA"/>
</dbReference>
<sequence>MQDIVILDAATLGAAPWIATYLGEFGAEVIKLEQPRRGDPLRGWGFQRDGVGLAWKSAARNKRSVTVDLHQEEGQQLFRRLIEHVDVLLLNFRPGRMEKWGLPYEELAKINPALIVVHVTAFGLTGPYAQRPGFGTLVEAMSGFAYITGEADGPPTLPAIPLADSVAAMQGTIACLTALHHRGRNGGRGQLIDVSLLEPLSRMLEQAATDYDQLGIIQRRTGNRWNITVPRNAYRTSDDHWVAMSGSSPSIAERGMRAIGRADWLEDPVMASAQGRLARADEIDAAFAEWIGARTLEEVMKTFEEHEVAAAPVYSVDMLIADPQAVARGMFVKIPDDELGEVLVHNTPTHLSETPGMIRHLGPRLGADTEAVLRERLGLDDAELGRLRDAGVI</sequence>
<dbReference type="SUPFAM" id="SSF89796">
    <property type="entry name" value="CoA-transferase family III (CaiB/BaiF)"/>
    <property type="match status" value="1"/>
</dbReference>
<evidence type="ECO:0000256" key="2">
    <source>
        <dbReference type="ARBA" id="ARBA00022679"/>
    </source>
</evidence>
<evidence type="ECO:0000313" key="3">
    <source>
        <dbReference type="EMBL" id="ORW22004.1"/>
    </source>
</evidence>
<dbReference type="STRING" id="153971.AWC19_13615"/>
<keyword evidence="4" id="KW-1185">Reference proteome</keyword>
<organism evidence="3 4">
    <name type="scientific">Mycobacterium palustre</name>
    <dbReference type="NCBI Taxonomy" id="153971"/>
    <lineage>
        <taxon>Bacteria</taxon>
        <taxon>Bacillati</taxon>
        <taxon>Actinomycetota</taxon>
        <taxon>Actinomycetes</taxon>
        <taxon>Mycobacteriales</taxon>
        <taxon>Mycobacteriaceae</taxon>
        <taxon>Mycobacterium</taxon>
        <taxon>Mycobacterium simiae complex</taxon>
    </lineage>
</organism>
<dbReference type="InterPro" id="IPR003673">
    <property type="entry name" value="CoA-Trfase_fam_III"/>
</dbReference>
<dbReference type="InterPro" id="IPR023606">
    <property type="entry name" value="CoA-Trfase_III_dom_1_sf"/>
</dbReference>
<comment type="caution">
    <text evidence="3">The sequence shown here is derived from an EMBL/GenBank/DDBJ whole genome shotgun (WGS) entry which is preliminary data.</text>
</comment>
<accession>A0A1X1ZF46</accession>
<dbReference type="InterPro" id="IPR050509">
    <property type="entry name" value="CoA-transferase_III"/>
</dbReference>
<comment type="similarity">
    <text evidence="1">Belongs to the CoA-transferase III family.</text>
</comment>
<keyword evidence="2 3" id="KW-0808">Transferase</keyword>
<proteinExistence type="inferred from homology"/>
<evidence type="ECO:0000256" key="1">
    <source>
        <dbReference type="ARBA" id="ARBA00008383"/>
    </source>
</evidence>
<dbReference type="AlphaFoldDB" id="A0A1X1ZF46"/>
<dbReference type="GO" id="GO:0016740">
    <property type="term" value="F:transferase activity"/>
    <property type="evidence" value="ECO:0007669"/>
    <property type="project" value="UniProtKB-KW"/>
</dbReference>
<dbReference type="Pfam" id="PF02515">
    <property type="entry name" value="CoA_transf_3"/>
    <property type="match status" value="1"/>
</dbReference>
<gene>
    <name evidence="3" type="ORF">AWC19_13615</name>
</gene>
<protein>
    <submittedName>
        <fullName evidence="3">Acyl-CoA transferase</fullName>
    </submittedName>
</protein>